<evidence type="ECO:0000259" key="3">
    <source>
        <dbReference type="SMART" id="SM00382"/>
    </source>
</evidence>
<keyword evidence="2" id="KW-0067">ATP-binding</keyword>
<accession>A0ABY5GUE6</accession>
<evidence type="ECO:0000256" key="2">
    <source>
        <dbReference type="ARBA" id="ARBA00022840"/>
    </source>
</evidence>
<dbReference type="Pfam" id="PF13245">
    <property type="entry name" value="AAA_19"/>
    <property type="match status" value="1"/>
</dbReference>
<dbReference type="Pfam" id="PF13538">
    <property type="entry name" value="UvrD_C_2"/>
    <property type="match status" value="1"/>
</dbReference>
<evidence type="ECO:0000313" key="5">
    <source>
        <dbReference type="Proteomes" id="UP001059950"/>
    </source>
</evidence>
<protein>
    <submittedName>
        <fullName evidence="4">AAA family ATPase</fullName>
    </submittedName>
</protein>
<dbReference type="SMART" id="SM00382">
    <property type="entry name" value="AAA"/>
    <property type="match status" value="1"/>
</dbReference>
<keyword evidence="5" id="KW-1185">Reference proteome</keyword>
<keyword evidence="1" id="KW-0547">Nucleotide-binding</keyword>
<sequence length="483" mass="53966">MKTPLELNADQQAAMAAIESFLTDPSQQAFVLCGSAGTGKTTLVARIIELAYSRELQSMLVAPTGRAARILQGKLDRMLPPQLSGIKVSTLHGAIYYQSNLTVDESRNEDGLSAIQTDFSLKKQGNTFDLLIVDEASMVGNIGMYQQSLRFGSSRLLNDLMAYVDFLHTEGIAHQPIKLLFVGDLAQLPPVRSNESPALSPDYLYENFGIQARRYELTQVMRQADGSHILPLASAIRETIFQHTDQQVQINYNETDVQQTDFNSAVKLIADNVRQNRSSVAVVYPNSIAMQYNLGVRALLWGNGYCFTHEGDRLLVTRNSPTLGLSNGDLVRVHSVLTSQLVEAVRLPNGKVVYLKFREVRLLPEPDGSDEDTIQCTILENLQYSPNSDLKIEEQDALYQLVKQRNPYLDPNGAAFEEAIRDDPYYNALQVRFGYALTCHKAQGGEWQQVIVDPMGVRLDTEQGKRWLYTAVTRASHFLLMVQ</sequence>
<dbReference type="Proteomes" id="UP001059950">
    <property type="component" value="Chromosome"/>
</dbReference>
<dbReference type="EMBL" id="CP073344">
    <property type="protein sequence ID" value="UTW02899.1"/>
    <property type="molecule type" value="Genomic_DNA"/>
</dbReference>
<dbReference type="SUPFAM" id="SSF52540">
    <property type="entry name" value="P-loop containing nucleoside triphosphate hydrolases"/>
    <property type="match status" value="1"/>
</dbReference>
<dbReference type="InterPro" id="IPR050534">
    <property type="entry name" value="Coronavir_polyprotein_1ab"/>
</dbReference>
<reference evidence="4" key="1">
    <citation type="submission" date="2021-04" db="EMBL/GenBank/DDBJ databases">
        <title>Oceanospirillales bacteria with DddD are important DMSP degraders in coastal seawater.</title>
        <authorList>
            <person name="Liu J."/>
        </authorList>
    </citation>
    <scope>NUCLEOTIDE SEQUENCE</scope>
    <source>
        <strain evidence="4">GY6</strain>
    </source>
</reference>
<feature type="domain" description="AAA+ ATPase" evidence="3">
    <location>
        <begin position="26"/>
        <end position="367"/>
    </location>
</feature>
<dbReference type="CDD" id="cd18809">
    <property type="entry name" value="SF1_C_RecD"/>
    <property type="match status" value="1"/>
</dbReference>
<dbReference type="Gene3D" id="3.40.50.300">
    <property type="entry name" value="P-loop containing nucleotide triphosphate hydrolases"/>
    <property type="match status" value="2"/>
</dbReference>
<dbReference type="PANTHER" id="PTHR43788">
    <property type="entry name" value="DNA2/NAM7 HELICASE FAMILY MEMBER"/>
    <property type="match status" value="1"/>
</dbReference>
<dbReference type="InterPro" id="IPR027785">
    <property type="entry name" value="UvrD-like_helicase_C"/>
</dbReference>
<dbReference type="PANTHER" id="PTHR43788:SF6">
    <property type="entry name" value="DNA HELICASE B"/>
    <property type="match status" value="1"/>
</dbReference>
<dbReference type="InterPro" id="IPR027417">
    <property type="entry name" value="P-loop_NTPase"/>
</dbReference>
<proteinExistence type="predicted"/>
<name>A0ABY5GUE6_9GAMM</name>
<dbReference type="InterPro" id="IPR003593">
    <property type="entry name" value="AAA+_ATPase"/>
</dbReference>
<evidence type="ECO:0000256" key="1">
    <source>
        <dbReference type="ARBA" id="ARBA00022741"/>
    </source>
</evidence>
<organism evidence="4 5">
    <name type="scientific">Amphritea atlantica</name>
    <dbReference type="NCBI Taxonomy" id="355243"/>
    <lineage>
        <taxon>Bacteria</taxon>
        <taxon>Pseudomonadati</taxon>
        <taxon>Pseudomonadota</taxon>
        <taxon>Gammaproteobacteria</taxon>
        <taxon>Oceanospirillales</taxon>
        <taxon>Oceanospirillaceae</taxon>
        <taxon>Amphritea</taxon>
    </lineage>
</organism>
<gene>
    <name evidence="4" type="ORF">KDX31_16425</name>
</gene>
<evidence type="ECO:0000313" key="4">
    <source>
        <dbReference type="EMBL" id="UTW02899.1"/>
    </source>
</evidence>